<gene>
    <name evidence="2" type="ORF">K0M31_019433</name>
</gene>
<accession>A0AA40KR67</accession>
<sequence>MAINAKSMLTSARVDESKGRVKSSYGADDQTEGEGERVHRMNADWAAATNNRPASRWKLQIASTMRTLAKPHCNNATRFTVTIICLLISPVESAVTRTNVPSKIAGPFRSVISARRAPGHLQSRATNEIKNSEEWPVVGLLPIAEKGILGRAVVTGRKYTCRSLNDRVSKDWKL</sequence>
<organism evidence="2 3">
    <name type="scientific">Melipona bicolor</name>
    <dbReference type="NCBI Taxonomy" id="60889"/>
    <lineage>
        <taxon>Eukaryota</taxon>
        <taxon>Metazoa</taxon>
        <taxon>Ecdysozoa</taxon>
        <taxon>Arthropoda</taxon>
        <taxon>Hexapoda</taxon>
        <taxon>Insecta</taxon>
        <taxon>Pterygota</taxon>
        <taxon>Neoptera</taxon>
        <taxon>Endopterygota</taxon>
        <taxon>Hymenoptera</taxon>
        <taxon>Apocrita</taxon>
        <taxon>Aculeata</taxon>
        <taxon>Apoidea</taxon>
        <taxon>Anthophila</taxon>
        <taxon>Apidae</taxon>
        <taxon>Melipona</taxon>
    </lineage>
</organism>
<comment type="caution">
    <text evidence="2">The sequence shown here is derived from an EMBL/GenBank/DDBJ whole genome shotgun (WGS) entry which is preliminary data.</text>
</comment>
<feature type="region of interest" description="Disordered" evidence="1">
    <location>
        <begin position="1"/>
        <end position="37"/>
    </location>
</feature>
<dbReference type="Proteomes" id="UP001177670">
    <property type="component" value="Unassembled WGS sequence"/>
</dbReference>
<proteinExistence type="predicted"/>
<keyword evidence="3" id="KW-1185">Reference proteome</keyword>
<dbReference type="EMBL" id="JAHYIQ010000008">
    <property type="protein sequence ID" value="KAK1129718.1"/>
    <property type="molecule type" value="Genomic_DNA"/>
</dbReference>
<protein>
    <submittedName>
        <fullName evidence="2">Uncharacterized protein</fullName>
    </submittedName>
</protein>
<evidence type="ECO:0000256" key="1">
    <source>
        <dbReference type="SAM" id="MobiDB-lite"/>
    </source>
</evidence>
<evidence type="ECO:0000313" key="2">
    <source>
        <dbReference type="EMBL" id="KAK1129718.1"/>
    </source>
</evidence>
<dbReference type="AlphaFoldDB" id="A0AA40KR67"/>
<evidence type="ECO:0000313" key="3">
    <source>
        <dbReference type="Proteomes" id="UP001177670"/>
    </source>
</evidence>
<name>A0AA40KR67_9HYME</name>
<reference evidence="2" key="1">
    <citation type="submission" date="2021-10" db="EMBL/GenBank/DDBJ databases">
        <title>Melipona bicolor Genome sequencing and assembly.</title>
        <authorList>
            <person name="Araujo N.S."/>
            <person name="Arias M.C."/>
        </authorList>
    </citation>
    <scope>NUCLEOTIDE SEQUENCE</scope>
    <source>
        <strain evidence="2">USP_2M_L1-L4_2017</strain>
        <tissue evidence="2">Whole body</tissue>
    </source>
</reference>